<dbReference type="PROSITE" id="PS51456">
    <property type="entry name" value="MYOSIN_MOTOR"/>
    <property type="match status" value="1"/>
</dbReference>
<evidence type="ECO:0000256" key="13">
    <source>
        <dbReference type="ARBA" id="ARBA00023054"/>
    </source>
</evidence>
<keyword evidence="7" id="KW-0677">Repeat</keyword>
<keyword evidence="13" id="KW-0175">Coiled coil</keyword>
<dbReference type="Gene3D" id="1.10.10.820">
    <property type="match status" value="1"/>
</dbReference>
<evidence type="ECO:0000256" key="21">
    <source>
        <dbReference type="SAM" id="MobiDB-lite"/>
    </source>
</evidence>
<dbReference type="GO" id="GO:0005737">
    <property type="term" value="C:cytoplasm"/>
    <property type="evidence" value="ECO:0007669"/>
    <property type="project" value="UniProtKB-SubCell"/>
</dbReference>
<dbReference type="Pfam" id="PF00612">
    <property type="entry name" value="IQ"/>
    <property type="match status" value="1"/>
</dbReference>
<dbReference type="FunFam" id="3.40.850.10:FF:000013">
    <property type="entry name" value="unconventional myosin-IXa isoform X1"/>
    <property type="match status" value="1"/>
</dbReference>
<evidence type="ECO:0000256" key="20">
    <source>
        <dbReference type="PROSITE-ProRule" id="PRU00782"/>
    </source>
</evidence>
<dbReference type="FunFam" id="1.20.58.530:FF:000009">
    <property type="entry name" value="unconventional myosin-IXb isoform X1"/>
    <property type="match status" value="1"/>
</dbReference>
<gene>
    <name evidence="25" type="primary">myo9ab</name>
</gene>
<protein>
    <submittedName>
        <fullName evidence="25">Myosin IXA</fullName>
    </submittedName>
</protein>
<dbReference type="CDD" id="cd01385">
    <property type="entry name" value="MYSc_Myo9"/>
    <property type="match status" value="1"/>
</dbReference>
<dbReference type="PANTHER" id="PTHR46184">
    <property type="entry name" value="UNCONVENTIONAL MYOSIN-IXB-LIKE PROTEIN"/>
    <property type="match status" value="1"/>
</dbReference>
<keyword evidence="4" id="KW-0343">GTPase activation</keyword>
<evidence type="ECO:0000313" key="26">
    <source>
        <dbReference type="Proteomes" id="UP000005226"/>
    </source>
</evidence>
<dbReference type="SUPFAM" id="SSF54236">
    <property type="entry name" value="Ubiquitin-like"/>
    <property type="match status" value="1"/>
</dbReference>
<dbReference type="SMART" id="SM00314">
    <property type="entry name" value="RA"/>
    <property type="match status" value="1"/>
</dbReference>
<dbReference type="Gene3D" id="1.20.5.4820">
    <property type="match status" value="1"/>
</dbReference>
<feature type="domain" description="Rho-GAP" evidence="23">
    <location>
        <begin position="1079"/>
        <end position="1267"/>
    </location>
</feature>
<dbReference type="GeneTree" id="ENSGT00940000154905"/>
<dbReference type="InterPro" id="IPR027417">
    <property type="entry name" value="P-loop_NTPase"/>
</dbReference>
<dbReference type="GO" id="GO:0016459">
    <property type="term" value="C:myosin complex"/>
    <property type="evidence" value="ECO:0007669"/>
    <property type="project" value="UniProtKB-KW"/>
</dbReference>
<comment type="similarity">
    <text evidence="20">Belongs to the TRAFAC class myosin-kinesin ATPase superfamily. Myosin family.</text>
</comment>
<evidence type="ECO:0000256" key="9">
    <source>
        <dbReference type="ARBA" id="ARBA00022771"/>
    </source>
</evidence>
<dbReference type="GO" id="GO:0045202">
    <property type="term" value="C:synapse"/>
    <property type="evidence" value="ECO:0007669"/>
    <property type="project" value="UniProtKB-SubCell"/>
</dbReference>
<dbReference type="Pfam" id="PF00788">
    <property type="entry name" value="RA"/>
    <property type="match status" value="1"/>
</dbReference>
<name>A0A674MGC8_TAKRU</name>
<feature type="compositionally biased region" description="Polar residues" evidence="21">
    <location>
        <begin position="721"/>
        <end position="733"/>
    </location>
</feature>
<dbReference type="FunFam" id="1.10.10.820:FF:000003">
    <property type="entry name" value="unconventional myosin-IXa isoform X1"/>
    <property type="match status" value="1"/>
</dbReference>
<evidence type="ECO:0000256" key="19">
    <source>
        <dbReference type="ARBA" id="ARBA00045589"/>
    </source>
</evidence>
<dbReference type="GO" id="GO:0008270">
    <property type="term" value="F:zinc ion binding"/>
    <property type="evidence" value="ECO:0007669"/>
    <property type="project" value="UniProtKB-KW"/>
</dbReference>
<dbReference type="InterPro" id="IPR029071">
    <property type="entry name" value="Ubiquitin-like_domsf"/>
</dbReference>
<organism evidence="25 26">
    <name type="scientific">Takifugu rubripes</name>
    <name type="common">Japanese pufferfish</name>
    <name type="synonym">Fugu rubripes</name>
    <dbReference type="NCBI Taxonomy" id="31033"/>
    <lineage>
        <taxon>Eukaryota</taxon>
        <taxon>Metazoa</taxon>
        <taxon>Chordata</taxon>
        <taxon>Craniata</taxon>
        <taxon>Vertebrata</taxon>
        <taxon>Euteleostomi</taxon>
        <taxon>Actinopterygii</taxon>
        <taxon>Neopterygii</taxon>
        <taxon>Teleostei</taxon>
        <taxon>Neoteleostei</taxon>
        <taxon>Acanthomorphata</taxon>
        <taxon>Eupercaria</taxon>
        <taxon>Tetraodontiformes</taxon>
        <taxon>Tetradontoidea</taxon>
        <taxon>Tetraodontidae</taxon>
        <taxon>Takifugu</taxon>
    </lineage>
</organism>
<feature type="region of interest" description="Disordered" evidence="21">
    <location>
        <begin position="704"/>
        <end position="746"/>
    </location>
</feature>
<dbReference type="Pfam" id="PF00063">
    <property type="entry name" value="Myosin_head"/>
    <property type="match status" value="2"/>
</dbReference>
<dbReference type="PROSITE" id="PS50096">
    <property type="entry name" value="IQ"/>
    <property type="match status" value="1"/>
</dbReference>
<dbReference type="Gene3D" id="3.10.20.90">
    <property type="entry name" value="Phosphatidylinositol 3-kinase Catalytic Subunit, Chain A, domain 1"/>
    <property type="match status" value="1"/>
</dbReference>
<feature type="domain" description="Myosin motor" evidence="24">
    <location>
        <begin position="147"/>
        <end position="908"/>
    </location>
</feature>
<feature type="region of interest" description="Actin-binding" evidence="20">
    <location>
        <begin position="799"/>
        <end position="821"/>
    </location>
</feature>
<dbReference type="Ensembl" id="ENSTRUT00000062662.1">
    <property type="protein sequence ID" value="ENSTRUP00000060029.1"/>
    <property type="gene ID" value="ENSTRUG00000015509.3"/>
</dbReference>
<comment type="subcellular location">
    <subcellularLocation>
        <location evidence="3">Cell projection</location>
        <location evidence="3">Growth cone</location>
    </subcellularLocation>
    <subcellularLocation>
        <location evidence="2">Cytoplasm</location>
    </subcellularLocation>
    <subcellularLocation>
        <location evidence="1">Membrane</location>
        <topology evidence="1">Single-pass membrane protein</topology>
    </subcellularLocation>
    <subcellularLocation>
        <location evidence="18">Synapse</location>
    </subcellularLocation>
</comment>
<feature type="compositionally biased region" description="Basic residues" evidence="21">
    <location>
        <begin position="704"/>
        <end position="716"/>
    </location>
</feature>
<dbReference type="InterPro" id="IPR000048">
    <property type="entry name" value="IQ_motif_EF-hand-BS"/>
</dbReference>
<keyword evidence="11" id="KW-1133">Transmembrane helix</keyword>
<keyword evidence="12" id="KW-0770">Synapse</keyword>
<evidence type="ECO:0000259" key="23">
    <source>
        <dbReference type="PROSITE" id="PS50238"/>
    </source>
</evidence>
<dbReference type="InterPro" id="IPR008936">
    <property type="entry name" value="Rho_GTPase_activation_prot"/>
</dbReference>
<evidence type="ECO:0000256" key="3">
    <source>
        <dbReference type="ARBA" id="ARBA00004624"/>
    </source>
</evidence>
<dbReference type="PROSITE" id="PS50200">
    <property type="entry name" value="RA"/>
    <property type="match status" value="1"/>
</dbReference>
<keyword evidence="17 20" id="KW-0009">Actin-binding</keyword>
<evidence type="ECO:0000256" key="8">
    <source>
        <dbReference type="ARBA" id="ARBA00022741"/>
    </source>
</evidence>
<reference evidence="25" key="3">
    <citation type="submission" date="2025-09" db="UniProtKB">
        <authorList>
            <consortium name="Ensembl"/>
        </authorList>
    </citation>
    <scope>IDENTIFICATION</scope>
</reference>
<evidence type="ECO:0000256" key="2">
    <source>
        <dbReference type="ARBA" id="ARBA00004496"/>
    </source>
</evidence>
<dbReference type="InterPro" id="IPR046349">
    <property type="entry name" value="C1-like_sf"/>
</dbReference>
<dbReference type="Gene3D" id="1.10.555.10">
    <property type="entry name" value="Rho GTPase activation protein"/>
    <property type="match status" value="1"/>
</dbReference>
<evidence type="ECO:0000256" key="14">
    <source>
        <dbReference type="ARBA" id="ARBA00023123"/>
    </source>
</evidence>
<feature type="compositionally biased region" description="Pro residues" evidence="21">
    <location>
        <begin position="737"/>
        <end position="746"/>
    </location>
</feature>
<keyword evidence="16 20" id="KW-0505">Motor protein</keyword>
<dbReference type="PROSITE" id="PS50238">
    <property type="entry name" value="RHOGAP"/>
    <property type="match status" value="1"/>
</dbReference>
<dbReference type="CDD" id="cd04377">
    <property type="entry name" value="RhoGAP_myosin_IX"/>
    <property type="match status" value="1"/>
</dbReference>
<comment type="function">
    <text evidence="19">Myosins are actin-based motor molecules with ATPase activity. Unconventional myosins serve in intracellular movements. Regulates Rho by stimulating it's GTPase activity in neurons. Required for the regulation of neurite branching and motor neuron axon guidance.</text>
</comment>
<evidence type="ECO:0000259" key="22">
    <source>
        <dbReference type="PROSITE" id="PS50200"/>
    </source>
</evidence>
<dbReference type="PRINTS" id="PR00193">
    <property type="entry name" value="MYOSINHEAVY"/>
</dbReference>
<dbReference type="InterPro" id="IPR036961">
    <property type="entry name" value="Kinesin_motor_dom_sf"/>
</dbReference>
<dbReference type="GO" id="GO:0016020">
    <property type="term" value="C:membrane"/>
    <property type="evidence" value="ECO:0007669"/>
    <property type="project" value="UniProtKB-SubCell"/>
</dbReference>
<evidence type="ECO:0000256" key="16">
    <source>
        <dbReference type="ARBA" id="ARBA00023175"/>
    </source>
</evidence>
<dbReference type="Gene3D" id="3.40.850.10">
    <property type="entry name" value="Kinesin motor domain"/>
    <property type="match status" value="2"/>
</dbReference>
<reference evidence="25 26" key="1">
    <citation type="journal article" date="2011" name="Genome Biol. Evol.">
        <title>Integration of the genetic map and genome assembly of fugu facilitates insights into distinct features of genome evolution in teleosts and mammals.</title>
        <authorList>
            <person name="Kai W."/>
            <person name="Kikuchi K."/>
            <person name="Tohari S."/>
            <person name="Chew A.K."/>
            <person name="Tay A."/>
            <person name="Fujiwara A."/>
            <person name="Hosoya S."/>
            <person name="Suetake H."/>
            <person name="Naruse K."/>
            <person name="Brenner S."/>
            <person name="Suzuki Y."/>
            <person name="Venkatesh B."/>
        </authorList>
    </citation>
    <scope>NUCLEOTIDE SEQUENCE [LARGE SCALE GENOMIC DNA]</scope>
</reference>
<keyword evidence="9" id="KW-0863">Zinc-finger</keyword>
<reference evidence="25" key="2">
    <citation type="submission" date="2025-08" db="UniProtKB">
        <authorList>
            <consortium name="Ensembl"/>
        </authorList>
    </citation>
    <scope>IDENTIFICATION</scope>
</reference>
<dbReference type="FunFam" id="1.20.58.530:FF:000005">
    <property type="entry name" value="unconventional myosin-IXa isoform X1"/>
    <property type="match status" value="1"/>
</dbReference>
<keyword evidence="9" id="KW-0862">Zinc</keyword>
<dbReference type="SUPFAM" id="SSF52540">
    <property type="entry name" value="P-loop containing nucleoside triphosphate hydrolases"/>
    <property type="match status" value="1"/>
</dbReference>
<feature type="binding site" evidence="20">
    <location>
        <begin position="240"/>
        <end position="247"/>
    </location>
    <ligand>
        <name>ATP</name>
        <dbReference type="ChEBI" id="CHEBI:30616"/>
    </ligand>
</feature>
<accession>A0A674MGC8</accession>
<dbReference type="GO" id="GO:0005524">
    <property type="term" value="F:ATP binding"/>
    <property type="evidence" value="ECO:0007669"/>
    <property type="project" value="UniProtKB-UniRule"/>
</dbReference>
<dbReference type="GO" id="GO:0000146">
    <property type="term" value="F:microfilament motor activity"/>
    <property type="evidence" value="ECO:0007669"/>
    <property type="project" value="InterPro"/>
</dbReference>
<dbReference type="InterPro" id="IPR046990">
    <property type="entry name" value="RhoGAP_myosin_IX"/>
</dbReference>
<keyword evidence="15" id="KW-0472">Membrane</keyword>
<dbReference type="Gene3D" id="1.20.5.190">
    <property type="match status" value="1"/>
</dbReference>
<dbReference type="InterPro" id="IPR000198">
    <property type="entry name" value="RhoGAP_dom"/>
</dbReference>
<proteinExistence type="inferred from homology"/>
<evidence type="ECO:0000256" key="10">
    <source>
        <dbReference type="ARBA" id="ARBA00022840"/>
    </source>
</evidence>
<dbReference type="GO" id="GO:0035556">
    <property type="term" value="P:intracellular signal transduction"/>
    <property type="evidence" value="ECO:0007669"/>
    <property type="project" value="InterPro"/>
</dbReference>
<evidence type="ECO:0000256" key="7">
    <source>
        <dbReference type="ARBA" id="ARBA00022737"/>
    </source>
</evidence>
<dbReference type="GO" id="GO:0044295">
    <property type="term" value="C:axonal growth cone"/>
    <property type="evidence" value="ECO:0007669"/>
    <property type="project" value="TreeGrafter"/>
</dbReference>
<evidence type="ECO:0000256" key="4">
    <source>
        <dbReference type="ARBA" id="ARBA00022468"/>
    </source>
</evidence>
<dbReference type="FunFam" id="3.40.850.10:FF:000008">
    <property type="entry name" value="Putative unconventional myosin-IXa"/>
    <property type="match status" value="1"/>
</dbReference>
<evidence type="ECO:0000256" key="11">
    <source>
        <dbReference type="ARBA" id="ARBA00022989"/>
    </source>
</evidence>
<feature type="domain" description="Ras-associating" evidence="22">
    <location>
        <begin position="10"/>
        <end position="111"/>
    </location>
</feature>
<dbReference type="PANTHER" id="PTHR46184:SF3">
    <property type="entry name" value="UNCONVENTIONAL MYOSIN-IXA"/>
    <property type="match status" value="1"/>
</dbReference>
<keyword evidence="26" id="KW-1185">Reference proteome</keyword>
<dbReference type="GO" id="GO:0005096">
    <property type="term" value="F:GTPase activator activity"/>
    <property type="evidence" value="ECO:0007669"/>
    <property type="project" value="UniProtKB-KW"/>
</dbReference>
<keyword evidence="10 20" id="KW-0067">ATP-binding</keyword>
<dbReference type="GO" id="GO:0045198">
    <property type="term" value="P:establishment of epithelial cell apical/basal polarity"/>
    <property type="evidence" value="ECO:0007669"/>
    <property type="project" value="TreeGrafter"/>
</dbReference>
<dbReference type="SMART" id="SM00324">
    <property type="entry name" value="RhoGAP"/>
    <property type="match status" value="1"/>
</dbReference>
<evidence type="ECO:0000313" key="25">
    <source>
        <dbReference type="Ensembl" id="ENSTRUP00000060029.1"/>
    </source>
</evidence>
<dbReference type="SUPFAM" id="SSF48350">
    <property type="entry name" value="GTPase activation domain, GAP"/>
    <property type="match status" value="1"/>
</dbReference>
<evidence type="ECO:0000256" key="5">
    <source>
        <dbReference type="ARBA" id="ARBA00022490"/>
    </source>
</evidence>
<dbReference type="FunFam" id="1.10.555.10:FF:000009">
    <property type="entry name" value="unconventional myosin-IXa isoform X1"/>
    <property type="match status" value="1"/>
</dbReference>
<dbReference type="SMART" id="SM00242">
    <property type="entry name" value="MYSc"/>
    <property type="match status" value="1"/>
</dbReference>
<keyword evidence="8 20" id="KW-0547">Nucleotide-binding</keyword>
<dbReference type="Gene3D" id="1.20.120.720">
    <property type="entry name" value="Myosin VI head, motor domain, U50 subdomain"/>
    <property type="match status" value="1"/>
</dbReference>
<evidence type="ECO:0000256" key="15">
    <source>
        <dbReference type="ARBA" id="ARBA00023136"/>
    </source>
</evidence>
<keyword evidence="5" id="KW-0963">Cytoplasm</keyword>
<dbReference type="GO" id="GO:0005884">
    <property type="term" value="C:actin filament"/>
    <property type="evidence" value="ECO:0007669"/>
    <property type="project" value="TreeGrafter"/>
</dbReference>
<evidence type="ECO:0000256" key="12">
    <source>
        <dbReference type="ARBA" id="ARBA00023018"/>
    </source>
</evidence>
<dbReference type="GO" id="GO:0051015">
    <property type="term" value="F:actin filament binding"/>
    <property type="evidence" value="ECO:0007669"/>
    <property type="project" value="TreeGrafter"/>
</dbReference>
<evidence type="ECO:0000256" key="17">
    <source>
        <dbReference type="ARBA" id="ARBA00023203"/>
    </source>
</evidence>
<keyword evidence="14 20" id="KW-0518">Myosin</keyword>
<keyword evidence="6" id="KW-0812">Transmembrane</keyword>
<keyword evidence="9" id="KW-0479">Metal-binding</keyword>
<evidence type="ECO:0000256" key="18">
    <source>
        <dbReference type="ARBA" id="ARBA00034103"/>
    </source>
</evidence>
<dbReference type="SUPFAM" id="SSF57889">
    <property type="entry name" value="Cysteine-rich domain"/>
    <property type="match status" value="1"/>
</dbReference>
<dbReference type="Proteomes" id="UP000005226">
    <property type="component" value="Chromosome 9"/>
</dbReference>
<dbReference type="InterPro" id="IPR000159">
    <property type="entry name" value="RA_dom"/>
</dbReference>
<dbReference type="InterPro" id="IPR001609">
    <property type="entry name" value="Myosin_head_motor_dom-like"/>
</dbReference>
<dbReference type="FunFam" id="1.20.120.720:FF:000003">
    <property type="entry name" value="Putative unconventional myosin-IXa"/>
    <property type="match status" value="1"/>
</dbReference>
<evidence type="ECO:0000259" key="24">
    <source>
        <dbReference type="PROSITE" id="PS51456"/>
    </source>
</evidence>
<dbReference type="Gene3D" id="3.30.60.20">
    <property type="match status" value="1"/>
</dbReference>
<dbReference type="SMART" id="SM00015">
    <property type="entry name" value="IQ"/>
    <property type="match status" value="3"/>
</dbReference>
<evidence type="ECO:0000256" key="6">
    <source>
        <dbReference type="ARBA" id="ARBA00022692"/>
    </source>
</evidence>
<dbReference type="InterPro" id="IPR046987">
    <property type="entry name" value="Myo9"/>
</dbReference>
<dbReference type="Gene3D" id="1.20.58.530">
    <property type="match status" value="2"/>
</dbReference>
<dbReference type="InterPro" id="IPR036023">
    <property type="entry name" value="MYSc_Myo9"/>
</dbReference>
<dbReference type="Pfam" id="PF00620">
    <property type="entry name" value="RhoGAP"/>
    <property type="match status" value="1"/>
</dbReference>
<evidence type="ECO:0000256" key="1">
    <source>
        <dbReference type="ARBA" id="ARBA00004167"/>
    </source>
</evidence>
<sequence>MSLQDGGCGYEFTLRVYPGALAEGTIYCPVGARKNTTAAEAIECLIERLRLERTKCYVLAEVKEFGGEEWILNPGDCPVQRMMLWPRNALENRSGLDSGDDYRFLLREKNLDGSIHYGGSLQMWLRVTEERRRMVERGFLPQPAGSDPPSDLCALPELTERAILESLRARFRQEKIYTYVGSILIVINPFQFLPIYNPKYVKLYDNHALGKLEPHIYAVADVAYHAMLQRRKNQCIVISGESGSGKTQSTNFLIHHLTALSQKGFASGVEQIILGAGPVLEAFGNAKTAHNNNSSRFGKFIQVNYQESGTVRGAYVEKYLLEKSRLVYQEHNERNYHVFYYLLAGASEEERKSFHLLKPEEYHYLNQDCFTVEGEDLKHDFERLQLAMEMVGFLPTTRKQIFSLLSAILHLGNIRYKKKTYREDSIDICNPEVLPIVSELLEVKEEMLLDALTTRKTMTVGERLIVPYKLAEAGTVRDSMAKSLYSALFDWIVFRTNHALLNNKDLEDNSKILSIGVLDIFGFEDYENNSFEQFCINFANERLQHYFNQHIFKLEQEEYRAEGITWHNIDYIDNSACINLISKKPTALFHLLDEECNFPQASNQTLLDKFKRQHEGNSYIEFPAVMEPAFIIRHYAGKVKYGVKDFREKNTDHMRPDIVALLKSSKNGFICSLMGINPVATFRWAVLRAYFRALVAFREAGRRHTHKKTGITRKNPRTPLSDLQGTNALNEKASSPKPIPNPSPSSLPPSVLFPQHLLDVKSLRYLSSVTLHDRITKSLLHLHKKKKPPSISAQFQASLNKLMETLDQSEPYFVKCIRSNAEKLPLRFNDSLVLRQLRYTGMLETVRIRQSGYSIKYTFQVTVLSRSPHLDPSGGVKRSHLPPAGYQVGNTMVFLREAERQRLQTLLHQEVLRRIVALQRRFRAVLERKHFVNMRQAACILQRRWRHFCRCRFLAAVTVQAAWRGFRERCRYRQMYGSVMQLQALGRGHMVLKEERDRHCESSLKFHPFMLAINHLRLKPVGETGLTLCCPLQVEEHNGHIFKSTQYSIPTYCEYCSSLIWMMDRACYEPELSSRQFGVELSRLTSEERQVPQLVEKLINYIEMHGLYTEGIYRKSGSANKIKELRQGLDTDVGSVNLDDYNIHVIASVLKQWLRDLPSPLMTFELYEEFLRAMGQPDKREVIRGVYSVIDQLSRTHLSTLERLIFHLVRIALQEDTNRMSANALAIVFAPCVLRCPDTTDPLQSVQDISKTTACVELVINEQMNKYRACLKDISSLEFAENKAKSRLTHIRRSMVSRDFCGPAESIIVVAPSVAFNSTSK</sequence>